<protein>
    <submittedName>
        <fullName evidence="1">Uncharacterized protein</fullName>
    </submittedName>
</protein>
<accession>A0A314XFB3</accession>
<dbReference type="Proteomes" id="UP000250321">
    <property type="component" value="Unassembled WGS sequence"/>
</dbReference>
<dbReference type="EMBL" id="PJQY01002620">
    <property type="protein sequence ID" value="PQP92064.1"/>
    <property type="molecule type" value="Genomic_DNA"/>
</dbReference>
<dbReference type="AlphaFoldDB" id="A0A314XFB3"/>
<comment type="caution">
    <text evidence="1">The sequence shown here is derived from an EMBL/GenBank/DDBJ whole genome shotgun (WGS) entry which is preliminary data.</text>
</comment>
<keyword evidence="2" id="KW-1185">Reference proteome</keyword>
<evidence type="ECO:0000313" key="2">
    <source>
        <dbReference type="Proteomes" id="UP000250321"/>
    </source>
</evidence>
<reference evidence="1 2" key="1">
    <citation type="submission" date="2018-02" db="EMBL/GenBank/DDBJ databases">
        <title>Draft genome of wild Prunus yedoensis var. nudiflora.</title>
        <authorList>
            <person name="Baek S."/>
            <person name="Kim J.-H."/>
            <person name="Choi K."/>
            <person name="Kim G.-B."/>
            <person name="Cho A."/>
            <person name="Jang H."/>
            <person name="Shin C.-H."/>
            <person name="Yu H.-J."/>
            <person name="Mun J.-H."/>
        </authorList>
    </citation>
    <scope>NUCLEOTIDE SEQUENCE [LARGE SCALE GENOMIC DNA]</scope>
    <source>
        <strain evidence="2">cv. Jeju island</strain>
        <tissue evidence="1">Leaf</tissue>
    </source>
</reference>
<gene>
    <name evidence="1" type="ORF">Pyn_00956</name>
</gene>
<name>A0A314XFB3_PRUYE</name>
<sequence>MMPLVGHLVHRRMALVNPLHDVEESRRNNEPPFPPLFCSPRSAGHSFRRPLLLGVGKFASHAVLGKVSVV</sequence>
<organism evidence="1 2">
    <name type="scientific">Prunus yedoensis var. nudiflora</name>
    <dbReference type="NCBI Taxonomy" id="2094558"/>
    <lineage>
        <taxon>Eukaryota</taxon>
        <taxon>Viridiplantae</taxon>
        <taxon>Streptophyta</taxon>
        <taxon>Embryophyta</taxon>
        <taxon>Tracheophyta</taxon>
        <taxon>Spermatophyta</taxon>
        <taxon>Magnoliopsida</taxon>
        <taxon>eudicotyledons</taxon>
        <taxon>Gunneridae</taxon>
        <taxon>Pentapetalae</taxon>
        <taxon>rosids</taxon>
        <taxon>fabids</taxon>
        <taxon>Rosales</taxon>
        <taxon>Rosaceae</taxon>
        <taxon>Amygdaloideae</taxon>
        <taxon>Amygdaleae</taxon>
        <taxon>Prunus</taxon>
    </lineage>
</organism>
<proteinExistence type="predicted"/>
<evidence type="ECO:0000313" key="1">
    <source>
        <dbReference type="EMBL" id="PQP92064.1"/>
    </source>
</evidence>